<keyword evidence="7" id="KW-0472">Membrane</keyword>
<dbReference type="InterPro" id="IPR003959">
    <property type="entry name" value="ATPase_AAA_core"/>
</dbReference>
<keyword evidence="9" id="KW-0067">ATP-binding</keyword>
<feature type="domain" description="AAA+ ATPase" evidence="8">
    <location>
        <begin position="35"/>
        <end position="218"/>
    </location>
</feature>
<dbReference type="SUPFAM" id="SSF52540">
    <property type="entry name" value="P-loop containing nucleoside triphosphate hydrolases"/>
    <property type="match status" value="1"/>
</dbReference>
<dbReference type="Pfam" id="PF13476">
    <property type="entry name" value="AAA_23"/>
    <property type="match status" value="1"/>
</dbReference>
<evidence type="ECO:0000256" key="7">
    <source>
        <dbReference type="ARBA" id="ARBA00023136"/>
    </source>
</evidence>
<dbReference type="GO" id="GO:0006826">
    <property type="term" value="P:iron ion transport"/>
    <property type="evidence" value="ECO:0007669"/>
    <property type="project" value="UniProtKB-KW"/>
</dbReference>
<name>A0A9Q5P2A8_9LACT</name>
<protein>
    <submittedName>
        <fullName evidence="9">ABC transporter ATP-binding protein</fullName>
    </submittedName>
</protein>
<comment type="caution">
    <text evidence="9">The sequence shown here is derived from an EMBL/GenBank/DDBJ whole genome shotgun (WGS) entry which is preliminary data.</text>
</comment>
<dbReference type="Gene3D" id="3.40.50.300">
    <property type="entry name" value="P-loop containing nucleotide triphosphate hydrolases"/>
    <property type="match status" value="2"/>
</dbReference>
<keyword evidence="4" id="KW-0410">Iron transport</keyword>
<keyword evidence="3" id="KW-1003">Cell membrane</keyword>
<keyword evidence="10" id="KW-1185">Reference proteome</keyword>
<gene>
    <name evidence="9" type="ORF">BG262_00020</name>
</gene>
<accession>A0A9Q5P2A8</accession>
<evidence type="ECO:0000256" key="6">
    <source>
        <dbReference type="ARBA" id="ARBA00023065"/>
    </source>
</evidence>
<evidence type="ECO:0000256" key="4">
    <source>
        <dbReference type="ARBA" id="ARBA00022496"/>
    </source>
</evidence>
<sequence length="241" mass="27151">MMENFISRIYLDGFDEDSYLFEIDGLKKFKELDFTSPITIFTGENGSGKSTLLEAIAVNWGFNPEGGSKNFNFSTHDTHSPLYSSIRLAKSFRHAKDGFFFRAESFYNVASNAQDIGIGIENGFIEWGGKPSHEQSHGESFLNLVNNRFRGDGLYILDEPESALSMQRQLSLMVSLKELADEGSQIIIATHSPLLLSLPGAQIISLDSDSPLEIDYQDSKPYQLLKLFYEDKELLFSKLFD</sequence>
<dbReference type="Pfam" id="PF13304">
    <property type="entry name" value="AAA_21"/>
    <property type="match status" value="1"/>
</dbReference>
<dbReference type="GO" id="GO:0005524">
    <property type="term" value="F:ATP binding"/>
    <property type="evidence" value="ECO:0007669"/>
    <property type="project" value="UniProtKB-KW"/>
</dbReference>
<dbReference type="EMBL" id="MKIQ01000001">
    <property type="protein sequence ID" value="OFI47944.1"/>
    <property type="molecule type" value="Genomic_DNA"/>
</dbReference>
<dbReference type="InterPro" id="IPR003593">
    <property type="entry name" value="AAA+_ATPase"/>
</dbReference>
<keyword evidence="9" id="KW-0547">Nucleotide-binding</keyword>
<dbReference type="GO" id="GO:0006302">
    <property type="term" value="P:double-strand break repair"/>
    <property type="evidence" value="ECO:0007669"/>
    <property type="project" value="InterPro"/>
</dbReference>
<comment type="subcellular location">
    <subcellularLocation>
        <location evidence="1">Cell membrane</location>
        <topology evidence="1">Peripheral membrane protein</topology>
    </subcellularLocation>
</comment>
<dbReference type="PANTHER" id="PTHR42771:SF2">
    <property type="entry name" value="IRON(3+)-HYDROXAMATE IMPORT ATP-BINDING PROTEIN FHUC"/>
    <property type="match status" value="1"/>
</dbReference>
<evidence type="ECO:0000256" key="1">
    <source>
        <dbReference type="ARBA" id="ARBA00004202"/>
    </source>
</evidence>
<evidence type="ECO:0000313" key="10">
    <source>
        <dbReference type="Proteomes" id="UP000177273"/>
    </source>
</evidence>
<dbReference type="Proteomes" id="UP000177273">
    <property type="component" value="Unassembled WGS sequence"/>
</dbReference>
<dbReference type="GO" id="GO:0005886">
    <property type="term" value="C:plasma membrane"/>
    <property type="evidence" value="ECO:0007669"/>
    <property type="project" value="UniProtKB-SubCell"/>
</dbReference>
<proteinExistence type="predicted"/>
<dbReference type="InterPro" id="IPR051535">
    <property type="entry name" value="Siderophore_ABC-ATPase"/>
</dbReference>
<evidence type="ECO:0000256" key="5">
    <source>
        <dbReference type="ARBA" id="ARBA00023004"/>
    </source>
</evidence>
<keyword evidence="5" id="KW-0408">Iron</keyword>
<evidence type="ECO:0000313" key="9">
    <source>
        <dbReference type="EMBL" id="OFI47944.1"/>
    </source>
</evidence>
<evidence type="ECO:0000256" key="2">
    <source>
        <dbReference type="ARBA" id="ARBA00022448"/>
    </source>
</evidence>
<keyword evidence="2" id="KW-0813">Transport</keyword>
<keyword evidence="6" id="KW-0406">Ion transport</keyword>
<evidence type="ECO:0000256" key="3">
    <source>
        <dbReference type="ARBA" id="ARBA00022475"/>
    </source>
</evidence>
<organism evidence="9 10">
    <name type="scientific">Floricoccus penangensis</name>
    <dbReference type="NCBI Taxonomy" id="1859475"/>
    <lineage>
        <taxon>Bacteria</taxon>
        <taxon>Bacillati</taxon>
        <taxon>Bacillota</taxon>
        <taxon>Bacilli</taxon>
        <taxon>Lactobacillales</taxon>
        <taxon>Streptococcaceae</taxon>
        <taxon>Floricoccus</taxon>
    </lineage>
</organism>
<dbReference type="GO" id="GO:0016887">
    <property type="term" value="F:ATP hydrolysis activity"/>
    <property type="evidence" value="ECO:0007669"/>
    <property type="project" value="InterPro"/>
</dbReference>
<dbReference type="PANTHER" id="PTHR42771">
    <property type="entry name" value="IRON(3+)-HYDROXAMATE IMPORT ATP-BINDING PROTEIN FHUC"/>
    <property type="match status" value="1"/>
</dbReference>
<dbReference type="AlphaFoldDB" id="A0A9Q5P2A8"/>
<dbReference type="SMART" id="SM00382">
    <property type="entry name" value="AAA"/>
    <property type="match status" value="1"/>
</dbReference>
<reference evidence="10" key="1">
    <citation type="submission" date="2016-09" db="EMBL/GenBank/DDBJ databases">
        <title>Draft genome sequence of a novel species of the family Streptococcaceae isolated from flowers.</title>
        <authorList>
            <person name="Chuah L.-O."/>
            <person name="Yap K.-P."/>
            <person name="Thong K.L."/>
            <person name="Liong M.T."/>
            <person name="Ahmad R."/>
            <person name="Rusul G."/>
        </authorList>
    </citation>
    <scope>NUCLEOTIDE SEQUENCE [LARGE SCALE GENOMIC DNA]</scope>
    <source>
        <strain evidence="10">HibF3</strain>
    </source>
</reference>
<evidence type="ECO:0000259" key="8">
    <source>
        <dbReference type="SMART" id="SM00382"/>
    </source>
</evidence>
<dbReference type="InterPro" id="IPR038729">
    <property type="entry name" value="Rad50/SbcC_AAA"/>
</dbReference>
<dbReference type="InterPro" id="IPR027417">
    <property type="entry name" value="P-loop_NTPase"/>
</dbReference>